<organism evidence="2 3">
    <name type="scientific">Sphaerulina musiva (strain SO2202)</name>
    <name type="common">Poplar stem canker fungus</name>
    <name type="synonym">Septoria musiva</name>
    <dbReference type="NCBI Taxonomy" id="692275"/>
    <lineage>
        <taxon>Eukaryota</taxon>
        <taxon>Fungi</taxon>
        <taxon>Dikarya</taxon>
        <taxon>Ascomycota</taxon>
        <taxon>Pezizomycotina</taxon>
        <taxon>Dothideomycetes</taxon>
        <taxon>Dothideomycetidae</taxon>
        <taxon>Mycosphaerellales</taxon>
        <taxon>Mycosphaerellaceae</taxon>
        <taxon>Sphaerulina</taxon>
    </lineage>
</organism>
<accession>M3AYH4</accession>
<dbReference type="AlphaFoldDB" id="M3AYH4"/>
<dbReference type="RefSeq" id="XP_016760708.1">
    <property type="nucleotide sequence ID" value="XM_016908958.1"/>
</dbReference>
<keyword evidence="3" id="KW-1185">Reference proteome</keyword>
<evidence type="ECO:0000256" key="1">
    <source>
        <dbReference type="ARBA" id="ARBA00007626"/>
    </source>
</evidence>
<sequence length="842" mass="95299">MPTHLTRHVFRRILANEPIIHRGCLRRQTYSSLARIRTGSRRCVPQHGRPSRYQKRSLFDFNMFAPKKREAKEVNVDPGIEDMMHLAKMQRMKARLPPAKDVADALKAFFAAKREQRKKISDTQARLALQSFKYCFANEDASKSDGTTKRVGKDYDYQLGMAMINAVSTVAAGASATTSAHVELAEFLHTRAQEITAEKKPARLKTAFAYAATLSCVGRASDARDLAEKLGEPDTSARTQSTMERSKAQIPKIWAAVLRGFARENNEEELLATMTTIQTQEWYTGVTAPMASAMLSYYLQTDRIDAVQTWHEQYWRTYEDILGGEGENAALSWTSSQLDRHVSIHLEEVLRWCLLHHHLDFGHQVVRRAMANNPPKLVWDAILVWAAGTGKGADEIGRMLDVMEKSNDDISDPTEWRVPDIATINGLVEFATSKQDPYLAERFIVLGKSRQIEPDARTYQLQIQYRLKISDVDGALIAYKSLQAMDLSSNEDVPAVNNLIVALCQSKRHDFDTVMNVAMDLADRRAHFDPATVTALALLHLNRDEMHDVIDLLNTHAHHYSSADRSQILNTILAFCLDPSTPTSRSWDAYKILGSVFDEMPREPRTQVMSNFYTRHKRPDMAVFIFNEMRRHSRADTIPTVDTYVASFLGSAKLRDLDSLEVIHNQLKLDYNINTTTYLMNAMMISYTACDRPRLALGFWNDIVASKEGPTYNSIHIALRACEKAPFGDLRAKEIWTKLRKMDVELDQKLWAAYAGALVGNGDNESAFELIEAAEEKRECEVDAVLLGSMVDGATTEAKQAEVESWAREKFSTAWEELEKIGFEMDEESQKRVPNIDRSVTP</sequence>
<dbReference type="OrthoDB" id="185373at2759"/>
<protein>
    <recommendedName>
        <fullName evidence="4">Complex I intermediate-associated protein 84, mitochondrial</fullName>
    </recommendedName>
</protein>
<dbReference type="Gene3D" id="1.25.40.10">
    <property type="entry name" value="Tetratricopeptide repeat domain"/>
    <property type="match status" value="2"/>
</dbReference>
<proteinExistence type="inferred from homology"/>
<dbReference type="eggNOG" id="ENOG502S2J3">
    <property type="taxonomic scope" value="Eukaryota"/>
</dbReference>
<dbReference type="InterPro" id="IPR050872">
    <property type="entry name" value="PPR_P_subfamily"/>
</dbReference>
<dbReference type="EMBL" id="KB456264">
    <property type="protein sequence ID" value="EMF12587.1"/>
    <property type="molecule type" value="Genomic_DNA"/>
</dbReference>
<dbReference type="PANTHER" id="PTHR46128">
    <property type="entry name" value="MITOCHONDRIAL GROUP I INTRON SPLICING FACTOR CCM1"/>
    <property type="match status" value="1"/>
</dbReference>
<dbReference type="HOGENOM" id="CLU_019319_0_0_1"/>
<dbReference type="InterPro" id="IPR011990">
    <property type="entry name" value="TPR-like_helical_dom_sf"/>
</dbReference>
<comment type="similarity">
    <text evidence="1">Belongs to the PPR family. P subfamily.</text>
</comment>
<dbReference type="InterPro" id="IPR002885">
    <property type="entry name" value="PPR_rpt"/>
</dbReference>
<evidence type="ECO:0008006" key="4">
    <source>
        <dbReference type="Google" id="ProtNLM"/>
    </source>
</evidence>
<dbReference type="OMA" id="CLVFGHM"/>
<dbReference type="Proteomes" id="UP000016931">
    <property type="component" value="Unassembled WGS sequence"/>
</dbReference>
<dbReference type="Pfam" id="PF01535">
    <property type="entry name" value="PPR"/>
    <property type="match status" value="1"/>
</dbReference>
<gene>
    <name evidence="2" type="ORF">SEPMUDRAFT_45241</name>
</gene>
<evidence type="ECO:0000313" key="3">
    <source>
        <dbReference type="Proteomes" id="UP000016931"/>
    </source>
</evidence>
<dbReference type="PANTHER" id="PTHR46128:SF329">
    <property type="entry name" value="MITOCHONDRIAL GROUP I INTRON SPLICING FACTOR DMR1"/>
    <property type="match status" value="1"/>
</dbReference>
<reference evidence="2 3" key="1">
    <citation type="journal article" date="2012" name="PLoS Pathog.">
        <title>Diverse lifestyles and strategies of plant pathogenesis encoded in the genomes of eighteen Dothideomycetes fungi.</title>
        <authorList>
            <person name="Ohm R.A."/>
            <person name="Feau N."/>
            <person name="Henrissat B."/>
            <person name="Schoch C.L."/>
            <person name="Horwitz B.A."/>
            <person name="Barry K.W."/>
            <person name="Condon B.J."/>
            <person name="Copeland A.C."/>
            <person name="Dhillon B."/>
            <person name="Glaser F."/>
            <person name="Hesse C.N."/>
            <person name="Kosti I."/>
            <person name="LaButti K."/>
            <person name="Lindquist E.A."/>
            <person name="Lucas S."/>
            <person name="Salamov A.A."/>
            <person name="Bradshaw R.E."/>
            <person name="Ciuffetti L."/>
            <person name="Hamelin R.C."/>
            <person name="Kema G.H.J."/>
            <person name="Lawrence C."/>
            <person name="Scott J.A."/>
            <person name="Spatafora J.W."/>
            <person name="Turgeon B.G."/>
            <person name="de Wit P.J.G.M."/>
            <person name="Zhong S."/>
            <person name="Goodwin S.B."/>
            <person name="Grigoriev I.V."/>
        </authorList>
    </citation>
    <scope>NUCLEOTIDE SEQUENCE [LARGE SCALE GENOMIC DNA]</scope>
    <source>
        <strain evidence="2 3">SO2202</strain>
    </source>
</reference>
<name>M3AYH4_SPHMS</name>
<dbReference type="STRING" id="692275.M3AYH4"/>
<dbReference type="GeneID" id="27906095"/>
<evidence type="ECO:0000313" key="2">
    <source>
        <dbReference type="EMBL" id="EMF12587.1"/>
    </source>
</evidence>